<dbReference type="RefSeq" id="WP_052106521.1">
    <property type="nucleotide sequence ID" value="NZ_AUHT01000006.1"/>
</dbReference>
<keyword evidence="4 5" id="KW-0186">Copper</keyword>
<comment type="subcellular location">
    <subcellularLocation>
        <location evidence="5">Periplasm</location>
    </subcellularLocation>
</comment>
<name>A0A0A0MC24_9GAMM</name>
<dbReference type="eggNOG" id="COG3241">
    <property type="taxonomic scope" value="Bacteria"/>
</dbReference>
<dbReference type="AlphaFoldDB" id="A0A0A0MC24"/>
<accession>A0A0A0MC24</accession>
<dbReference type="Gene3D" id="2.60.40.420">
    <property type="entry name" value="Cupredoxins - blue copper proteins"/>
    <property type="match status" value="1"/>
</dbReference>
<keyword evidence="2 5" id="KW-0479">Metal-binding</keyword>
<keyword evidence="1 5" id="KW-0813">Transport</keyword>
<evidence type="ECO:0000313" key="7">
    <source>
        <dbReference type="EMBL" id="KGO99576.1"/>
    </source>
</evidence>
<dbReference type="GO" id="GO:0005507">
    <property type="term" value="F:copper ion binding"/>
    <property type="evidence" value="ECO:0007669"/>
    <property type="project" value="UniProtKB-UniRule"/>
</dbReference>
<dbReference type="OrthoDB" id="9814063at2"/>
<protein>
    <recommendedName>
        <fullName evidence="5">Azurin</fullName>
    </recommendedName>
</protein>
<dbReference type="GO" id="GO:0042597">
    <property type="term" value="C:periplasmic space"/>
    <property type="evidence" value="ECO:0007669"/>
    <property type="project" value="UniProtKB-SubCell"/>
</dbReference>
<keyword evidence="5" id="KW-0732">Signal</keyword>
<dbReference type="PANTHER" id="PTHR38439:SF2">
    <property type="entry name" value="OUTER MEMBRANE PROTEIN H.8"/>
    <property type="match status" value="1"/>
</dbReference>
<keyword evidence="8" id="KW-1185">Reference proteome</keyword>
<evidence type="ECO:0000256" key="5">
    <source>
        <dbReference type="RuleBase" id="RU363017"/>
    </source>
</evidence>
<dbReference type="InterPro" id="IPR050845">
    <property type="entry name" value="Cu-binding_ET"/>
</dbReference>
<dbReference type="SUPFAM" id="SSF49503">
    <property type="entry name" value="Cupredoxins"/>
    <property type="match status" value="1"/>
</dbReference>
<dbReference type="Proteomes" id="UP000030003">
    <property type="component" value="Unassembled WGS sequence"/>
</dbReference>
<evidence type="ECO:0000256" key="1">
    <source>
        <dbReference type="ARBA" id="ARBA00022448"/>
    </source>
</evidence>
<dbReference type="CDD" id="cd13922">
    <property type="entry name" value="Azurin"/>
    <property type="match status" value="1"/>
</dbReference>
<evidence type="ECO:0000256" key="2">
    <source>
        <dbReference type="ARBA" id="ARBA00022723"/>
    </source>
</evidence>
<keyword evidence="3 5" id="KW-0249">Electron transport</keyword>
<evidence type="ECO:0000256" key="4">
    <source>
        <dbReference type="ARBA" id="ARBA00023008"/>
    </source>
</evidence>
<comment type="function">
    <text evidence="5">Transfers electrons from cytochrome c551 to cytochrome oxidase.</text>
</comment>
<dbReference type="EMBL" id="AVBH01000010">
    <property type="protein sequence ID" value="KGO99576.1"/>
    <property type="molecule type" value="Genomic_DNA"/>
</dbReference>
<organism evidence="7 8">
    <name type="scientific">Lysobacter defluvii IMMIB APB-9 = DSM 18482</name>
    <dbReference type="NCBI Taxonomy" id="1385515"/>
    <lineage>
        <taxon>Bacteria</taxon>
        <taxon>Pseudomonadati</taxon>
        <taxon>Pseudomonadota</taxon>
        <taxon>Gammaproteobacteria</taxon>
        <taxon>Lysobacterales</taxon>
        <taxon>Lysobacteraceae</taxon>
        <taxon>Novilysobacter</taxon>
    </lineage>
</organism>
<feature type="signal peptide" evidence="5">
    <location>
        <begin position="1"/>
        <end position="25"/>
    </location>
</feature>
<feature type="chain" id="PRO_5006513565" description="Azurin" evidence="5">
    <location>
        <begin position="26"/>
        <end position="154"/>
    </location>
</feature>
<evidence type="ECO:0000259" key="6">
    <source>
        <dbReference type="Pfam" id="PF00127"/>
    </source>
</evidence>
<dbReference type="InterPro" id="IPR000923">
    <property type="entry name" value="BlueCu_1"/>
</dbReference>
<gene>
    <name evidence="7" type="ORF">N791_04710</name>
</gene>
<evidence type="ECO:0000313" key="8">
    <source>
        <dbReference type="Proteomes" id="UP000030003"/>
    </source>
</evidence>
<dbReference type="PANTHER" id="PTHR38439">
    <property type="entry name" value="AURACYANIN-B"/>
    <property type="match status" value="1"/>
</dbReference>
<dbReference type="InterPro" id="IPR014068">
    <property type="entry name" value="Azurin"/>
</dbReference>
<evidence type="ECO:0000256" key="3">
    <source>
        <dbReference type="ARBA" id="ARBA00022982"/>
    </source>
</evidence>
<dbReference type="Pfam" id="PF00127">
    <property type="entry name" value="Copper-bind"/>
    <property type="match status" value="1"/>
</dbReference>
<dbReference type="NCBIfam" id="TIGR02695">
    <property type="entry name" value="azurin"/>
    <property type="match status" value="1"/>
</dbReference>
<dbReference type="InterPro" id="IPR028871">
    <property type="entry name" value="BlueCu_1_BS"/>
</dbReference>
<feature type="domain" description="Blue (type 1) copper" evidence="6">
    <location>
        <begin position="26"/>
        <end position="152"/>
    </location>
</feature>
<dbReference type="InterPro" id="IPR008972">
    <property type="entry name" value="Cupredoxin"/>
</dbReference>
<dbReference type="GO" id="GO:0009055">
    <property type="term" value="F:electron transfer activity"/>
    <property type="evidence" value="ECO:0007669"/>
    <property type="project" value="InterPro"/>
</dbReference>
<comment type="caution">
    <text evidence="7">The sequence shown here is derived from an EMBL/GenBank/DDBJ whole genome shotgun (WGS) entry which is preliminary data.</text>
</comment>
<dbReference type="STRING" id="1385515.GCA_000423325_00916"/>
<sequence length="154" mass="15853">MINKFSALALAGLAAAFAFAPSAQAAECATTIEGNDAMQFSTKSLSVPASCKEYKVTLKHTGQLAANIMGHNVVVTKTADMAGVNGDGMKAGADNDYVKPGDARVIAHSKVVGGGESTTFSIPVAKLAAGEDYSFFCSFPGHFSIMQGKLTLAK</sequence>
<proteinExistence type="predicted"/>
<keyword evidence="5" id="KW-0574">Periplasm</keyword>
<reference evidence="7 8" key="1">
    <citation type="submission" date="2013-08" db="EMBL/GenBank/DDBJ databases">
        <title>Genomic analysis of Lysobacter defluvii.</title>
        <authorList>
            <person name="Wang Q."/>
            <person name="Wang G."/>
        </authorList>
    </citation>
    <scope>NUCLEOTIDE SEQUENCE [LARGE SCALE GENOMIC DNA]</scope>
    <source>
        <strain evidence="7 8">IMMIB APB-9</strain>
    </source>
</reference>
<dbReference type="PROSITE" id="PS00196">
    <property type="entry name" value="COPPER_BLUE"/>
    <property type="match status" value="1"/>
</dbReference>